<dbReference type="EMBL" id="JAZGQO010000008">
    <property type="protein sequence ID" value="KAK6179457.1"/>
    <property type="molecule type" value="Genomic_DNA"/>
</dbReference>
<proteinExistence type="predicted"/>
<evidence type="ECO:0000259" key="1">
    <source>
        <dbReference type="Pfam" id="PF00501"/>
    </source>
</evidence>
<feature type="domain" description="AMP-dependent synthetase/ligase" evidence="1">
    <location>
        <begin position="19"/>
        <end position="121"/>
    </location>
</feature>
<dbReference type="InterPro" id="IPR000873">
    <property type="entry name" value="AMP-dep_synth/lig_dom"/>
</dbReference>
<evidence type="ECO:0000313" key="2">
    <source>
        <dbReference type="EMBL" id="KAK6179457.1"/>
    </source>
</evidence>
<protein>
    <recommendedName>
        <fullName evidence="1">AMP-dependent synthetase/ligase domain-containing protein</fullName>
    </recommendedName>
</protein>
<name>A0AAN8PJX7_PATCE</name>
<dbReference type="Proteomes" id="UP001347796">
    <property type="component" value="Unassembled WGS sequence"/>
</dbReference>
<dbReference type="Gene3D" id="3.40.50.12780">
    <property type="entry name" value="N-terminal domain of ligase-like"/>
    <property type="match status" value="1"/>
</dbReference>
<organism evidence="2 3">
    <name type="scientific">Patella caerulea</name>
    <name type="common">Rayed Mediterranean limpet</name>
    <dbReference type="NCBI Taxonomy" id="87958"/>
    <lineage>
        <taxon>Eukaryota</taxon>
        <taxon>Metazoa</taxon>
        <taxon>Spiralia</taxon>
        <taxon>Lophotrochozoa</taxon>
        <taxon>Mollusca</taxon>
        <taxon>Gastropoda</taxon>
        <taxon>Patellogastropoda</taxon>
        <taxon>Patelloidea</taxon>
        <taxon>Patellidae</taxon>
        <taxon>Patella</taxon>
    </lineage>
</organism>
<reference evidence="2 3" key="1">
    <citation type="submission" date="2024-01" db="EMBL/GenBank/DDBJ databases">
        <title>The genome of the rayed Mediterranean limpet Patella caerulea (Linnaeus, 1758).</title>
        <authorList>
            <person name="Anh-Thu Weber A."/>
            <person name="Halstead-Nussloch G."/>
        </authorList>
    </citation>
    <scope>NUCLEOTIDE SEQUENCE [LARGE SCALE GENOMIC DNA]</scope>
    <source>
        <strain evidence="2">AATW-2023a</strain>
        <tissue evidence="2">Whole specimen</tissue>
    </source>
</reference>
<dbReference type="AlphaFoldDB" id="A0AAN8PJX7"/>
<accession>A0AAN8PJX7</accession>
<gene>
    <name evidence="2" type="ORF">SNE40_011813</name>
</gene>
<dbReference type="Pfam" id="PF00501">
    <property type="entry name" value="AMP-binding"/>
    <property type="match status" value="1"/>
</dbReference>
<sequence>MQSLHGDYTIPKRLKYLGNKQPDAPAFVYVSKYKPKAVLTSKETYDLSVEFGRHLLKIGVKPGSIVCSLIPDSPVALIAFFGVLCAGCTVQNANIQMSDGTYLVQNLRKSKCRAVILSSNPDDRTNRIISQHFNTVGKVASFEERHLHELGS</sequence>
<comment type="caution">
    <text evidence="2">The sequence shown here is derived from an EMBL/GenBank/DDBJ whole genome shotgun (WGS) entry which is preliminary data.</text>
</comment>
<dbReference type="SUPFAM" id="SSF56801">
    <property type="entry name" value="Acetyl-CoA synthetase-like"/>
    <property type="match status" value="1"/>
</dbReference>
<dbReference type="InterPro" id="IPR042099">
    <property type="entry name" value="ANL_N_sf"/>
</dbReference>
<keyword evidence="3" id="KW-1185">Reference proteome</keyword>
<evidence type="ECO:0000313" key="3">
    <source>
        <dbReference type="Proteomes" id="UP001347796"/>
    </source>
</evidence>